<dbReference type="Pfam" id="PF13783">
    <property type="entry name" value="DUF4177"/>
    <property type="match status" value="1"/>
</dbReference>
<accession>A0A2D0N4G0</accession>
<evidence type="ECO:0000313" key="2">
    <source>
        <dbReference type="Proteomes" id="UP000223913"/>
    </source>
</evidence>
<gene>
    <name evidence="1" type="ORF">CRP01_26960</name>
</gene>
<dbReference type="Proteomes" id="UP000223913">
    <property type="component" value="Unassembled WGS sequence"/>
</dbReference>
<keyword evidence="2" id="KW-1185">Reference proteome</keyword>
<evidence type="ECO:0000313" key="1">
    <source>
        <dbReference type="EMBL" id="PHN03327.1"/>
    </source>
</evidence>
<dbReference type="EMBL" id="PDUD01000032">
    <property type="protein sequence ID" value="PHN03327.1"/>
    <property type="molecule type" value="Genomic_DNA"/>
</dbReference>
<organism evidence="1 2">
    <name type="scientific">Flavilitoribacter nigricans (strain ATCC 23147 / DSM 23189 / NBRC 102662 / NCIMB 1420 / SS-2)</name>
    <name type="common">Lewinella nigricans</name>
    <dbReference type="NCBI Taxonomy" id="1122177"/>
    <lineage>
        <taxon>Bacteria</taxon>
        <taxon>Pseudomonadati</taxon>
        <taxon>Bacteroidota</taxon>
        <taxon>Saprospiria</taxon>
        <taxon>Saprospirales</taxon>
        <taxon>Lewinellaceae</taxon>
        <taxon>Flavilitoribacter</taxon>
    </lineage>
</organism>
<dbReference type="RefSeq" id="WP_099153164.1">
    <property type="nucleotide sequence ID" value="NZ_PDUD01000032.1"/>
</dbReference>
<evidence type="ECO:0008006" key="3">
    <source>
        <dbReference type="Google" id="ProtNLM"/>
    </source>
</evidence>
<sequence>MNLKKYEYKIVEATRKGKWQSEIDVDANEDILIGLGLEGWELIQVSPHVQNNGLTAYLYYLKRELPPEDLV</sequence>
<name>A0A2D0N4G0_FLAN2</name>
<dbReference type="AlphaFoldDB" id="A0A2D0N4G0"/>
<comment type="caution">
    <text evidence="1">The sequence shown here is derived from an EMBL/GenBank/DDBJ whole genome shotgun (WGS) entry which is preliminary data.</text>
</comment>
<protein>
    <recommendedName>
        <fullName evidence="3">DUF4177 domain-containing protein</fullName>
    </recommendedName>
</protein>
<dbReference type="InterPro" id="IPR025234">
    <property type="entry name" value="YjzH-like"/>
</dbReference>
<reference evidence="1 2" key="1">
    <citation type="submission" date="2017-10" db="EMBL/GenBank/DDBJ databases">
        <title>The draft genome sequence of Lewinella nigricans NBRC 102662.</title>
        <authorList>
            <person name="Wang K."/>
        </authorList>
    </citation>
    <scope>NUCLEOTIDE SEQUENCE [LARGE SCALE GENOMIC DNA]</scope>
    <source>
        <strain evidence="1 2">NBRC 102662</strain>
    </source>
</reference>
<proteinExistence type="predicted"/>